<evidence type="ECO:0000256" key="1">
    <source>
        <dbReference type="SAM" id="MobiDB-lite"/>
    </source>
</evidence>
<feature type="region of interest" description="Disordered" evidence="1">
    <location>
        <begin position="125"/>
        <end position="245"/>
    </location>
</feature>
<keyword evidence="2" id="KW-0812">Transmembrane</keyword>
<dbReference type="EMBL" id="HBGV01017401">
    <property type="protein sequence ID" value="CAD9513397.1"/>
    <property type="molecule type" value="Transcribed_RNA"/>
</dbReference>
<evidence type="ECO:0000256" key="2">
    <source>
        <dbReference type="SAM" id="Phobius"/>
    </source>
</evidence>
<feature type="compositionally biased region" description="Acidic residues" evidence="1">
    <location>
        <begin position="156"/>
        <end position="174"/>
    </location>
</feature>
<accession>A0A7S2IA47</accession>
<feature type="compositionally biased region" description="Acidic residues" evidence="1">
    <location>
        <begin position="126"/>
        <end position="136"/>
    </location>
</feature>
<feature type="compositionally biased region" description="Basic and acidic residues" evidence="1">
    <location>
        <begin position="198"/>
        <end position="207"/>
    </location>
</feature>
<protein>
    <submittedName>
        <fullName evidence="3">Uncharacterized protein</fullName>
    </submittedName>
</protein>
<sequence>MELAVQHFVSGTFAALTAKLASSIDDVVWLAAFLTPNLSPKERYANAITYASICFIQTVLAYIISRGGEAALGKMIRVTLSGSKEDSGGDIISSEKVLTLFAGFALFVYSIKLGIEYYHEEILGEGGDDEKDDEEIGISKERGGYGKVQGEIPGESIEEDEEKGEQGEVNEDGGEASIMEKTKKVEEDIDIEPLLSKSMDDSDKDIDVDVESFEEEESEVGKADGDLASSDGARRSYSDDPTPKLSVDNIEPLEIEIDDDITTSKSCLSDRSRTLPIVAFLGSLDDLTLFVPMLVGKTFGIFELVIGSTVAGMIIVLICLFITKCEMLSNFLQRIPLAVIVAIFATVLLVKGSLME</sequence>
<feature type="compositionally biased region" description="Acidic residues" evidence="1">
    <location>
        <begin position="208"/>
        <end position="218"/>
    </location>
</feature>
<reference evidence="3" key="1">
    <citation type="submission" date="2021-01" db="EMBL/GenBank/DDBJ databases">
        <authorList>
            <person name="Corre E."/>
            <person name="Pelletier E."/>
            <person name="Niang G."/>
            <person name="Scheremetjew M."/>
            <person name="Finn R."/>
            <person name="Kale V."/>
            <person name="Holt S."/>
            <person name="Cochrane G."/>
            <person name="Meng A."/>
            <person name="Brown T."/>
            <person name="Cohen L."/>
        </authorList>
    </citation>
    <scope>NUCLEOTIDE SEQUENCE</scope>
    <source>
        <strain evidence="3">CCMP826</strain>
    </source>
</reference>
<name>A0A7S2IA47_9STRA</name>
<organism evidence="3">
    <name type="scientific">Helicotheca tamesis</name>
    <dbReference type="NCBI Taxonomy" id="374047"/>
    <lineage>
        <taxon>Eukaryota</taxon>
        <taxon>Sar</taxon>
        <taxon>Stramenopiles</taxon>
        <taxon>Ochrophyta</taxon>
        <taxon>Bacillariophyta</taxon>
        <taxon>Mediophyceae</taxon>
        <taxon>Lithodesmiophycidae</taxon>
        <taxon>Lithodesmiales</taxon>
        <taxon>Lithodesmiaceae</taxon>
        <taxon>Helicotheca</taxon>
    </lineage>
</organism>
<feature type="transmembrane region" description="Helical" evidence="2">
    <location>
        <begin position="301"/>
        <end position="323"/>
    </location>
</feature>
<dbReference type="AlphaFoldDB" id="A0A7S2IA47"/>
<keyword evidence="2" id="KW-0472">Membrane</keyword>
<feature type="compositionally biased region" description="Basic and acidic residues" evidence="1">
    <location>
        <begin position="232"/>
        <end position="242"/>
    </location>
</feature>
<gene>
    <name evidence="3" type="ORF">HTAM1171_LOCUS10728</name>
</gene>
<evidence type="ECO:0000313" key="3">
    <source>
        <dbReference type="EMBL" id="CAD9513397.1"/>
    </source>
</evidence>
<keyword evidence="2" id="KW-1133">Transmembrane helix</keyword>
<proteinExistence type="predicted"/>
<feature type="transmembrane region" description="Helical" evidence="2">
    <location>
        <begin position="335"/>
        <end position="354"/>
    </location>
</feature>